<dbReference type="GO" id="GO:0016020">
    <property type="term" value="C:membrane"/>
    <property type="evidence" value="ECO:0007669"/>
    <property type="project" value="InterPro"/>
</dbReference>
<dbReference type="GO" id="GO:0036503">
    <property type="term" value="P:ERAD pathway"/>
    <property type="evidence" value="ECO:0007669"/>
    <property type="project" value="UniProtKB-ARBA"/>
</dbReference>
<keyword evidence="9" id="KW-0732">Signal</keyword>
<proteinExistence type="inferred from homology"/>
<accession>A0A6A6IEW8</accession>
<evidence type="ECO:0000313" key="10">
    <source>
        <dbReference type="EMBL" id="KAF2248442.1"/>
    </source>
</evidence>
<dbReference type="Proteomes" id="UP000800094">
    <property type="component" value="Unassembled WGS sequence"/>
</dbReference>
<evidence type="ECO:0000256" key="3">
    <source>
        <dbReference type="ARBA" id="ARBA00007658"/>
    </source>
</evidence>
<comment type="pathway">
    <text evidence="2">Protein modification; protein glycosylation.</text>
</comment>
<evidence type="ECO:0000256" key="8">
    <source>
        <dbReference type="RuleBase" id="RU361193"/>
    </source>
</evidence>
<feature type="active site" description="Proton donor" evidence="6">
    <location>
        <position position="428"/>
    </location>
</feature>
<dbReference type="InterPro" id="IPR036026">
    <property type="entry name" value="Seven-hairpin_glycosidases"/>
</dbReference>
<dbReference type="GO" id="GO:0004571">
    <property type="term" value="F:mannosyl-oligosaccharide 1,2-alpha-mannosidase activity"/>
    <property type="evidence" value="ECO:0007669"/>
    <property type="project" value="InterPro"/>
</dbReference>
<evidence type="ECO:0000313" key="11">
    <source>
        <dbReference type="Proteomes" id="UP000800094"/>
    </source>
</evidence>
<feature type="active site" evidence="6">
    <location>
        <position position="490"/>
    </location>
</feature>
<evidence type="ECO:0000256" key="9">
    <source>
        <dbReference type="SAM" id="SignalP"/>
    </source>
</evidence>
<dbReference type="GeneID" id="54577084"/>
<dbReference type="PANTHER" id="PTHR11742">
    <property type="entry name" value="MANNOSYL-OLIGOSACCHARIDE ALPHA-1,2-MANNOSIDASE-RELATED"/>
    <property type="match status" value="1"/>
</dbReference>
<evidence type="ECO:0000256" key="5">
    <source>
        <dbReference type="ARBA" id="ARBA00023157"/>
    </source>
</evidence>
<keyword evidence="4 8" id="KW-0378">Hydrolase</keyword>
<evidence type="ECO:0000256" key="1">
    <source>
        <dbReference type="ARBA" id="ARBA00001913"/>
    </source>
</evidence>
<evidence type="ECO:0000256" key="4">
    <source>
        <dbReference type="ARBA" id="ARBA00022801"/>
    </source>
</evidence>
<keyword evidence="8" id="KW-0326">Glycosidase</keyword>
<evidence type="ECO:0000256" key="6">
    <source>
        <dbReference type="PIRSR" id="PIRSR601382-1"/>
    </source>
</evidence>
<feature type="active site" evidence="6">
    <location>
        <position position="313"/>
    </location>
</feature>
<feature type="signal peptide" evidence="9">
    <location>
        <begin position="1"/>
        <end position="21"/>
    </location>
</feature>
<dbReference type="GO" id="GO:0005509">
    <property type="term" value="F:calcium ion binding"/>
    <property type="evidence" value="ECO:0007669"/>
    <property type="project" value="InterPro"/>
</dbReference>
<dbReference type="AlphaFoldDB" id="A0A6A6IEW8"/>
<evidence type="ECO:0000256" key="7">
    <source>
        <dbReference type="PIRSR" id="PIRSR601382-3"/>
    </source>
</evidence>
<dbReference type="GO" id="GO:0005975">
    <property type="term" value="P:carbohydrate metabolic process"/>
    <property type="evidence" value="ECO:0007669"/>
    <property type="project" value="InterPro"/>
</dbReference>
<organism evidence="10 11">
    <name type="scientific">Trematosphaeria pertusa</name>
    <dbReference type="NCBI Taxonomy" id="390896"/>
    <lineage>
        <taxon>Eukaryota</taxon>
        <taxon>Fungi</taxon>
        <taxon>Dikarya</taxon>
        <taxon>Ascomycota</taxon>
        <taxon>Pezizomycotina</taxon>
        <taxon>Dothideomycetes</taxon>
        <taxon>Pleosporomycetidae</taxon>
        <taxon>Pleosporales</taxon>
        <taxon>Massarineae</taxon>
        <taxon>Trematosphaeriaceae</taxon>
        <taxon>Trematosphaeria</taxon>
    </lineage>
</organism>
<dbReference type="EC" id="3.2.1.-" evidence="8"/>
<dbReference type="OrthoDB" id="8118055at2759"/>
<name>A0A6A6IEW8_9PLEO</name>
<protein>
    <recommendedName>
        <fullName evidence="8">alpha-1,2-Mannosidase</fullName>
        <ecNumber evidence="8">3.2.1.-</ecNumber>
    </recommendedName>
</protein>
<comment type="similarity">
    <text evidence="3 8">Belongs to the glycosyl hydrolase 47 family.</text>
</comment>
<feature type="chain" id="PRO_5025395482" description="alpha-1,2-Mannosidase" evidence="9">
    <location>
        <begin position="22"/>
        <end position="577"/>
    </location>
</feature>
<feature type="active site" description="Proton donor" evidence="6">
    <location>
        <position position="175"/>
    </location>
</feature>
<dbReference type="UniPathway" id="UPA00378"/>
<keyword evidence="5 7" id="KW-1015">Disulfide bond</keyword>
<dbReference type="InterPro" id="IPR001382">
    <property type="entry name" value="Glyco_hydro_47"/>
</dbReference>
<keyword evidence="11" id="KW-1185">Reference proteome</keyword>
<dbReference type="RefSeq" id="XP_033683446.1">
    <property type="nucleotide sequence ID" value="XM_033823754.1"/>
</dbReference>
<dbReference type="Pfam" id="PF01532">
    <property type="entry name" value="Glyco_hydro_47"/>
    <property type="match status" value="1"/>
</dbReference>
<dbReference type="FunFam" id="1.50.10.10:FF:000037">
    <property type="entry name" value="alpha-1,2-Mannosidase"/>
    <property type="match status" value="1"/>
</dbReference>
<dbReference type="Gene3D" id="1.50.10.10">
    <property type="match status" value="1"/>
</dbReference>
<sequence length="577" mass="65407">MGMYYRRFIVLCLSATLLVLAFRQLTLRDEFPPPTGTSSSQIQHPVQWKDIPQLYPVSSMIALPKGSPSPIPRIQHDFGVETVHNKEQRLHRQAAVKEAFLHSWEGYKKHAWLQDEVTPVTGRYRNAFGARGATLVDSLDTLLIMGLEDDFKAALKAVKKIDFSTTAEPILNIFETTIRYLGGLLSAYDLTDGVHHVLLNQATRLGDMLYGAFDTPNRLPITRWDWENGVLKDYKQSPSHALTAELGTLTLEFTRLSQLTGDPKYYDAVQRITNKFEEHQNDTAIPGLFPVKVSPEDNAFNIDRTFTFGGMSDSLYEYFPKQYMLLGGIVDQYKTLYERAIAAAKQYLFFRPLNPQNQDILVSGSARKNMLGYIDLESEGQHLSCFAGGMVGISAKIFNRTDELDIARKLVDGCIWAYDSMPTGVMPENFHAIPCSDPDDCSYSTERWHRGVMDQSGWARSMDAPEIIREDGLEPGFTKIGDRRFLLRPEAIESVFILYRITGDRTLQDAAWRMFSAIQNATQTEFANSAIADVTCPQGKETEKLDECESFWMAETLKYFYLVFSEPDLVSLDKYVL</sequence>
<dbReference type="InterPro" id="IPR050749">
    <property type="entry name" value="Glycosyl_Hydrolase_47"/>
</dbReference>
<dbReference type="PANTHER" id="PTHR11742:SF49">
    <property type="entry name" value="ALPHA-1,2-MANNOSIDASE"/>
    <property type="match status" value="1"/>
</dbReference>
<feature type="disulfide bond" evidence="7">
    <location>
        <begin position="385"/>
        <end position="414"/>
    </location>
</feature>
<gene>
    <name evidence="10" type="ORF">BU26DRAFT_427819</name>
</gene>
<dbReference type="PRINTS" id="PR00747">
    <property type="entry name" value="GLYHDRLASE47"/>
</dbReference>
<comment type="cofactor">
    <cofactor evidence="1">
        <name>Ca(2+)</name>
        <dbReference type="ChEBI" id="CHEBI:29108"/>
    </cofactor>
</comment>
<dbReference type="SUPFAM" id="SSF48225">
    <property type="entry name" value="Seven-hairpin glycosidases"/>
    <property type="match status" value="1"/>
</dbReference>
<dbReference type="InterPro" id="IPR012341">
    <property type="entry name" value="6hp_glycosidase-like_sf"/>
</dbReference>
<reference evidence="10" key="1">
    <citation type="journal article" date="2020" name="Stud. Mycol.">
        <title>101 Dothideomycetes genomes: a test case for predicting lifestyles and emergence of pathogens.</title>
        <authorList>
            <person name="Haridas S."/>
            <person name="Albert R."/>
            <person name="Binder M."/>
            <person name="Bloem J."/>
            <person name="Labutti K."/>
            <person name="Salamov A."/>
            <person name="Andreopoulos B."/>
            <person name="Baker S."/>
            <person name="Barry K."/>
            <person name="Bills G."/>
            <person name="Bluhm B."/>
            <person name="Cannon C."/>
            <person name="Castanera R."/>
            <person name="Culley D."/>
            <person name="Daum C."/>
            <person name="Ezra D."/>
            <person name="Gonzalez J."/>
            <person name="Henrissat B."/>
            <person name="Kuo A."/>
            <person name="Liang C."/>
            <person name="Lipzen A."/>
            <person name="Lutzoni F."/>
            <person name="Magnuson J."/>
            <person name="Mondo S."/>
            <person name="Nolan M."/>
            <person name="Ohm R."/>
            <person name="Pangilinan J."/>
            <person name="Park H.-J."/>
            <person name="Ramirez L."/>
            <person name="Alfaro M."/>
            <person name="Sun H."/>
            <person name="Tritt A."/>
            <person name="Yoshinaga Y."/>
            <person name="Zwiers L.-H."/>
            <person name="Turgeon B."/>
            <person name="Goodwin S."/>
            <person name="Spatafora J."/>
            <person name="Crous P."/>
            <person name="Grigoriev I."/>
        </authorList>
    </citation>
    <scope>NUCLEOTIDE SEQUENCE</scope>
    <source>
        <strain evidence="10">CBS 122368</strain>
    </source>
</reference>
<evidence type="ECO:0000256" key="2">
    <source>
        <dbReference type="ARBA" id="ARBA00004922"/>
    </source>
</evidence>
<dbReference type="GO" id="GO:0005783">
    <property type="term" value="C:endoplasmic reticulum"/>
    <property type="evidence" value="ECO:0007669"/>
    <property type="project" value="TreeGrafter"/>
</dbReference>
<dbReference type="EMBL" id="ML987196">
    <property type="protein sequence ID" value="KAF2248442.1"/>
    <property type="molecule type" value="Genomic_DNA"/>
</dbReference>